<name>A0A073CJF2_PLAA1</name>
<evidence type="ECO:0000256" key="1">
    <source>
        <dbReference type="ARBA" id="ARBA00004141"/>
    </source>
</evidence>
<sequence>MSLSAVFLLTAKSSWEKTMLTILFQVVLAALVILSFLLVVGVPFAYASPQYWSQSKPLLYVGSGLWFVLVILVGVLNYLVV</sequence>
<keyword evidence="5 10" id="KW-0812">Transmembrane</keyword>
<comment type="subunit">
    <text evidence="10">PSII is composed of 1 copy each of membrane proteins PsbA, PsbB, PsbC, PsbD, PsbE, PsbF, PsbH, PsbI, PsbJ, PsbK, PsbL, PsbM, PsbT, PsbX, PsbY, PsbZ, Psb30/Ycf12, peripheral proteins PsbO, CyanoQ (PsbQ), PsbU, PsbV and a large number of cofactors. It forms dimeric complexes.</text>
</comment>
<feature type="transmembrane region" description="Helical" evidence="12">
    <location>
        <begin position="58"/>
        <end position="80"/>
    </location>
</feature>
<evidence type="ECO:0000256" key="4">
    <source>
        <dbReference type="ARBA" id="ARBA00022531"/>
    </source>
</evidence>
<dbReference type="STRING" id="388467.A19Y_3245"/>
<keyword evidence="4 10" id="KW-0602">Photosynthesis</keyword>
<dbReference type="AlphaFoldDB" id="A0A073CJF2"/>
<evidence type="ECO:0000256" key="2">
    <source>
        <dbReference type="ARBA" id="ARBA00008367"/>
    </source>
</evidence>
<dbReference type="HAMAP" id="MF_00644">
    <property type="entry name" value="PSII_PsbZ"/>
    <property type="match status" value="1"/>
</dbReference>
<dbReference type="PANTHER" id="PTHR34971:SF2">
    <property type="entry name" value="PHOTOSYSTEM II REACTION CENTER PROTEIN Z"/>
    <property type="match status" value="1"/>
</dbReference>
<comment type="function">
    <text evidence="11">Controls the interaction of photosystem II (PSII) cores with the light-harvesting antenna, regulates electron flow through the 2 photosystem reaction centers. PSII is a light-driven water plastoquinone oxidoreductase, using light energy to abstract electrons from H(2)O, generating a proton gradient subsequently used for ATP formation.</text>
</comment>
<evidence type="ECO:0000256" key="5">
    <source>
        <dbReference type="ARBA" id="ARBA00022692"/>
    </source>
</evidence>
<comment type="function">
    <text evidence="10">May control the interaction of photosystem II (PSII) cores with the light-harvesting antenna, regulates electron flow through the 2 photosystem reaction centers. PSII is a light-driven water plastoquinone oxidoreductase, using light energy to abstract electrons from H(2)O, generating a proton gradient subsequently used for ATP formation.</text>
</comment>
<dbReference type="InterPro" id="IPR036512">
    <property type="entry name" value="PSII_PsbZ_sf"/>
</dbReference>
<feature type="transmembrane region" description="Helical" evidence="12">
    <location>
        <begin position="23"/>
        <end position="46"/>
    </location>
</feature>
<reference evidence="13 14" key="1">
    <citation type="journal article" date="2014" name="Appl. Environ. Microbiol.">
        <title>Elucidation of insertion elements encoded on plasmids and in vitro construction of shuttle vectors from the toxic cyanobacterium Planktothrix.</title>
        <authorList>
            <person name="Christiansen G."/>
            <person name="Goesmann A."/>
            <person name="Kurmayer R."/>
        </authorList>
    </citation>
    <scope>NUCLEOTIDE SEQUENCE [LARGE SCALE GENOMIC DNA]</scope>
    <source>
        <strain evidence="13 14">NIVA-CYA 126/8</strain>
    </source>
</reference>
<keyword evidence="6 10" id="KW-1133">Transmembrane helix</keyword>
<dbReference type="GO" id="GO:0042549">
    <property type="term" value="P:photosystem II stabilization"/>
    <property type="evidence" value="ECO:0007669"/>
    <property type="project" value="InterPro"/>
</dbReference>
<proteinExistence type="inferred from homology"/>
<dbReference type="Proteomes" id="UP000027395">
    <property type="component" value="Chromosome"/>
</dbReference>
<evidence type="ECO:0000256" key="8">
    <source>
        <dbReference type="ARBA" id="ARBA00023136"/>
    </source>
</evidence>
<evidence type="ECO:0000256" key="6">
    <source>
        <dbReference type="ARBA" id="ARBA00022989"/>
    </source>
</evidence>
<dbReference type="EMBL" id="CM002803">
    <property type="protein sequence ID" value="KEI68047.1"/>
    <property type="molecule type" value="Genomic_DNA"/>
</dbReference>
<dbReference type="HOGENOM" id="CLU_195286_1_0_3"/>
<keyword evidence="7 10" id="KW-0793">Thylakoid</keyword>
<dbReference type="SUPFAM" id="SSF161055">
    <property type="entry name" value="PsbZ-like"/>
    <property type="match status" value="1"/>
</dbReference>
<evidence type="ECO:0000256" key="12">
    <source>
        <dbReference type="SAM" id="Phobius"/>
    </source>
</evidence>
<keyword evidence="3 10" id="KW-0674">Reaction center</keyword>
<comment type="subcellular location">
    <subcellularLocation>
        <location evidence="10">Cellular thylakoid membrane</location>
        <topology evidence="10">Multi-pass membrane protein</topology>
    </subcellularLocation>
    <subcellularLocation>
        <location evidence="1">Membrane</location>
        <topology evidence="1">Multi-pass membrane protein</topology>
    </subcellularLocation>
</comment>
<keyword evidence="9 10" id="KW-0604">Photosystem II</keyword>
<dbReference type="GO" id="GO:0015979">
    <property type="term" value="P:photosynthesis"/>
    <property type="evidence" value="ECO:0007669"/>
    <property type="project" value="UniProtKB-UniRule"/>
</dbReference>
<protein>
    <recommendedName>
        <fullName evidence="10 11">Photosystem II reaction center protein Z</fullName>
        <shortName evidence="10">PSII-Z</shortName>
    </recommendedName>
</protein>
<dbReference type="Gene3D" id="1.10.287.740">
    <property type="entry name" value="Photosystem II PsbZ, reaction centre"/>
    <property type="match status" value="1"/>
</dbReference>
<evidence type="ECO:0000256" key="7">
    <source>
        <dbReference type="ARBA" id="ARBA00023078"/>
    </source>
</evidence>
<dbReference type="PATRIC" id="fig|388467.6.peg.3191"/>
<evidence type="ECO:0000256" key="10">
    <source>
        <dbReference type="HAMAP-Rule" id="MF_00644"/>
    </source>
</evidence>
<dbReference type="eggNOG" id="ENOG5032ZB0">
    <property type="taxonomic scope" value="Bacteria"/>
</dbReference>
<keyword evidence="8 10" id="KW-0472">Membrane</keyword>
<gene>
    <name evidence="10 13" type="primary">psbZ</name>
    <name evidence="13" type="ORF">A19Y_3245</name>
</gene>
<keyword evidence="14" id="KW-1185">Reference proteome</keyword>
<organism evidence="13 14">
    <name type="scientific">Planktothrix agardhii (strain NIVA-CYA 126/8)</name>
    <dbReference type="NCBI Taxonomy" id="388467"/>
    <lineage>
        <taxon>Bacteria</taxon>
        <taxon>Bacillati</taxon>
        <taxon>Cyanobacteriota</taxon>
        <taxon>Cyanophyceae</taxon>
        <taxon>Oscillatoriophycideae</taxon>
        <taxon>Oscillatoriales</taxon>
        <taxon>Microcoleaceae</taxon>
        <taxon>Planktothrix</taxon>
    </lineage>
</organism>
<dbReference type="Pfam" id="PF01737">
    <property type="entry name" value="Ycf9"/>
    <property type="match status" value="1"/>
</dbReference>
<dbReference type="InterPro" id="IPR002644">
    <property type="entry name" value="PSII_PsbZ"/>
</dbReference>
<comment type="similarity">
    <text evidence="2 10 11">Belongs to the PsbZ family.</text>
</comment>
<dbReference type="PANTHER" id="PTHR34971">
    <property type="entry name" value="PHOTOSYSTEM II REACTION CENTER PROTEIN Z"/>
    <property type="match status" value="1"/>
</dbReference>
<dbReference type="GO" id="GO:0009539">
    <property type="term" value="C:photosystem II reaction center"/>
    <property type="evidence" value="ECO:0007669"/>
    <property type="project" value="InterPro"/>
</dbReference>
<evidence type="ECO:0000313" key="14">
    <source>
        <dbReference type="Proteomes" id="UP000027395"/>
    </source>
</evidence>
<dbReference type="GO" id="GO:0031676">
    <property type="term" value="C:plasma membrane-derived thylakoid membrane"/>
    <property type="evidence" value="ECO:0007669"/>
    <property type="project" value="UniProtKB-SubCell"/>
</dbReference>
<evidence type="ECO:0000256" key="9">
    <source>
        <dbReference type="ARBA" id="ARBA00023276"/>
    </source>
</evidence>
<evidence type="ECO:0000256" key="11">
    <source>
        <dbReference type="RuleBase" id="RU003472"/>
    </source>
</evidence>
<dbReference type="NCBIfam" id="TIGR03043">
    <property type="entry name" value="PS_II_psbZ"/>
    <property type="match status" value="1"/>
</dbReference>
<evidence type="ECO:0000313" key="13">
    <source>
        <dbReference type="EMBL" id="KEI68047.1"/>
    </source>
</evidence>
<accession>A0A073CJF2</accession>
<evidence type="ECO:0000256" key="3">
    <source>
        <dbReference type="ARBA" id="ARBA00022469"/>
    </source>
</evidence>